<dbReference type="GO" id="GO:0005886">
    <property type="term" value="C:plasma membrane"/>
    <property type="evidence" value="ECO:0007669"/>
    <property type="project" value="TreeGrafter"/>
</dbReference>
<keyword evidence="4" id="KW-0186">Copper</keyword>
<feature type="domain" description="Plastocyanin-like" evidence="6">
    <location>
        <begin position="44"/>
        <end position="98"/>
    </location>
</feature>
<comment type="similarity">
    <text evidence="1">Belongs to the multicopper oxidase family.</text>
</comment>
<evidence type="ECO:0000256" key="1">
    <source>
        <dbReference type="ARBA" id="ARBA00010609"/>
    </source>
</evidence>
<dbReference type="InterPro" id="IPR011707">
    <property type="entry name" value="Cu-oxidase-like_N"/>
</dbReference>
<dbReference type="GO" id="GO:0005507">
    <property type="term" value="F:copper ion binding"/>
    <property type="evidence" value="ECO:0007669"/>
    <property type="project" value="InterPro"/>
</dbReference>
<dbReference type="GO" id="GO:0016491">
    <property type="term" value="F:oxidoreductase activity"/>
    <property type="evidence" value="ECO:0007669"/>
    <property type="project" value="UniProtKB-KW"/>
</dbReference>
<dbReference type="CDD" id="cd13884">
    <property type="entry name" value="CuRO_2_tcLCC_insect_like"/>
    <property type="match status" value="1"/>
</dbReference>
<evidence type="ECO:0000256" key="2">
    <source>
        <dbReference type="ARBA" id="ARBA00022723"/>
    </source>
</evidence>
<evidence type="ECO:0000313" key="7">
    <source>
        <dbReference type="EMBL" id="PIK46181.1"/>
    </source>
</evidence>
<feature type="domain" description="Plastocyanin-like" evidence="5">
    <location>
        <begin position="107"/>
        <end position="259"/>
    </location>
</feature>
<gene>
    <name evidence="7" type="ORF">BSL78_16923</name>
</gene>
<dbReference type="InterPro" id="IPR001117">
    <property type="entry name" value="Cu-oxidase_2nd"/>
</dbReference>
<dbReference type="OrthoDB" id="2121828at2759"/>
<dbReference type="Pfam" id="PF00394">
    <property type="entry name" value="Cu-oxidase"/>
    <property type="match status" value="1"/>
</dbReference>
<dbReference type="STRING" id="307972.A0A2G8KDV2"/>
<keyword evidence="3" id="KW-0560">Oxidoreductase</keyword>
<dbReference type="InterPro" id="IPR008972">
    <property type="entry name" value="Cupredoxin"/>
</dbReference>
<protein>
    <submittedName>
        <fullName evidence="7">Laccase-type phenoloxidase</fullName>
    </submittedName>
</protein>
<evidence type="ECO:0000256" key="3">
    <source>
        <dbReference type="ARBA" id="ARBA00023002"/>
    </source>
</evidence>
<accession>A0A2G8KDV2</accession>
<evidence type="ECO:0000313" key="8">
    <source>
        <dbReference type="Proteomes" id="UP000230750"/>
    </source>
</evidence>
<dbReference type="Proteomes" id="UP000230750">
    <property type="component" value="Unassembled WGS sequence"/>
</dbReference>
<dbReference type="FunFam" id="2.60.40.420:FF:000045">
    <property type="entry name" value="Laccase 2"/>
    <property type="match status" value="1"/>
</dbReference>
<keyword evidence="8" id="KW-1185">Reference proteome</keyword>
<sequence length="311" mass="35459">MGDTRTCVFQWKVGYYYSMLTGLNRPCGNCPFNQSDCLRSGCVTLNGISRPVATVNREVPGPKIIVCQGDTIVVNVTNLLEDMTGITFHWHGEDPHQNLYDVDDSSHILFLQDWMNITQSTNFLKYLFDIGENKPDFLLINGQGKGPPFYQGFDEPFFTPRYVLYVERFRRYRLRLINNGFTACPFQVTIDSHELLLIAADGSPIQATSCDGIFMTSGERFDVVIHANQTIGNYWVRLLGLEYECSTCKEFAILRYKGAQETFPLLPESPTAMPKLVANVPDNPPVEFPDTFKLTDLRSLGEYMWYSIYKI</sequence>
<proteinExistence type="inferred from homology"/>
<evidence type="ECO:0000256" key="4">
    <source>
        <dbReference type="ARBA" id="ARBA00023008"/>
    </source>
</evidence>
<name>A0A2G8KDV2_STIJA</name>
<reference evidence="7 8" key="1">
    <citation type="journal article" date="2017" name="PLoS Biol.">
        <title>The sea cucumber genome provides insights into morphological evolution and visceral regeneration.</title>
        <authorList>
            <person name="Zhang X."/>
            <person name="Sun L."/>
            <person name="Yuan J."/>
            <person name="Sun Y."/>
            <person name="Gao Y."/>
            <person name="Zhang L."/>
            <person name="Li S."/>
            <person name="Dai H."/>
            <person name="Hamel J.F."/>
            <person name="Liu C."/>
            <person name="Yu Y."/>
            <person name="Liu S."/>
            <person name="Lin W."/>
            <person name="Guo K."/>
            <person name="Jin S."/>
            <person name="Xu P."/>
            <person name="Storey K.B."/>
            <person name="Huan P."/>
            <person name="Zhang T."/>
            <person name="Zhou Y."/>
            <person name="Zhang J."/>
            <person name="Lin C."/>
            <person name="Li X."/>
            <person name="Xing L."/>
            <person name="Huo D."/>
            <person name="Sun M."/>
            <person name="Wang L."/>
            <person name="Mercier A."/>
            <person name="Li F."/>
            <person name="Yang H."/>
            <person name="Xiang J."/>
        </authorList>
    </citation>
    <scope>NUCLEOTIDE SEQUENCE [LARGE SCALE GENOMIC DNA]</scope>
    <source>
        <strain evidence="7">Shaxun</strain>
        <tissue evidence="7">Muscle</tissue>
    </source>
</reference>
<keyword evidence="2" id="KW-0479">Metal-binding</keyword>
<dbReference type="Pfam" id="PF07732">
    <property type="entry name" value="Cu-oxidase_3"/>
    <property type="match status" value="1"/>
</dbReference>
<dbReference type="PANTHER" id="PTHR11709:SF394">
    <property type="entry name" value="FI03373P-RELATED"/>
    <property type="match status" value="1"/>
</dbReference>
<dbReference type="GO" id="GO:0006826">
    <property type="term" value="P:iron ion transport"/>
    <property type="evidence" value="ECO:0007669"/>
    <property type="project" value="TreeGrafter"/>
</dbReference>
<evidence type="ECO:0000259" key="5">
    <source>
        <dbReference type="Pfam" id="PF00394"/>
    </source>
</evidence>
<dbReference type="SUPFAM" id="SSF49503">
    <property type="entry name" value="Cupredoxins"/>
    <property type="match status" value="2"/>
</dbReference>
<dbReference type="EMBL" id="MRZV01000660">
    <property type="protein sequence ID" value="PIK46181.1"/>
    <property type="molecule type" value="Genomic_DNA"/>
</dbReference>
<comment type="caution">
    <text evidence="7">The sequence shown here is derived from an EMBL/GenBank/DDBJ whole genome shotgun (WGS) entry which is preliminary data.</text>
</comment>
<evidence type="ECO:0000259" key="6">
    <source>
        <dbReference type="Pfam" id="PF07732"/>
    </source>
</evidence>
<dbReference type="InterPro" id="IPR045087">
    <property type="entry name" value="Cu-oxidase_fam"/>
</dbReference>
<dbReference type="AlphaFoldDB" id="A0A2G8KDV2"/>
<dbReference type="PANTHER" id="PTHR11709">
    <property type="entry name" value="MULTI-COPPER OXIDASE"/>
    <property type="match status" value="1"/>
</dbReference>
<dbReference type="Gene3D" id="2.60.40.420">
    <property type="entry name" value="Cupredoxins - blue copper proteins"/>
    <property type="match status" value="2"/>
</dbReference>
<organism evidence="7 8">
    <name type="scientific">Stichopus japonicus</name>
    <name type="common">Sea cucumber</name>
    <dbReference type="NCBI Taxonomy" id="307972"/>
    <lineage>
        <taxon>Eukaryota</taxon>
        <taxon>Metazoa</taxon>
        <taxon>Echinodermata</taxon>
        <taxon>Eleutherozoa</taxon>
        <taxon>Echinozoa</taxon>
        <taxon>Holothuroidea</taxon>
        <taxon>Aspidochirotacea</taxon>
        <taxon>Aspidochirotida</taxon>
        <taxon>Stichopodidae</taxon>
        <taxon>Apostichopus</taxon>
    </lineage>
</organism>